<evidence type="ECO:0000313" key="4">
    <source>
        <dbReference type="EMBL" id="QJC21417.1"/>
    </source>
</evidence>
<dbReference type="InterPro" id="IPR027417">
    <property type="entry name" value="P-loop_NTPase"/>
</dbReference>
<dbReference type="EMBL" id="CP050804">
    <property type="protein sequence ID" value="QJC21417.1"/>
    <property type="molecule type" value="Genomic_DNA"/>
</dbReference>
<reference evidence="4 5" key="1">
    <citation type="submission" date="2020-03" db="EMBL/GenBank/DDBJ databases">
        <title>Complete genome of Arcanobacterium buesumensis sp. nov. strain 2701.</title>
        <authorList>
            <person name="Borowiak M."/>
            <person name="Alssahen M."/>
            <person name="Laemmler C."/>
            <person name="Malorny B."/>
            <person name="Hassan A."/>
            <person name="Prenger-Berninghoff E."/>
            <person name="Ploetz M."/>
            <person name="Abdulmawjood A."/>
        </authorList>
    </citation>
    <scope>NUCLEOTIDE SEQUENCE [LARGE SCALE GENOMIC DNA]</scope>
    <source>
        <strain evidence="4 5">2701</strain>
    </source>
</reference>
<dbReference type="InterPro" id="IPR003439">
    <property type="entry name" value="ABC_transporter-like_ATP-bd"/>
</dbReference>
<dbReference type="PANTHER" id="PTHR43158:SF5">
    <property type="entry name" value="ABC TRANSPORTER, ATP-BINDING PROTEIN"/>
    <property type="match status" value="1"/>
</dbReference>
<evidence type="ECO:0000256" key="1">
    <source>
        <dbReference type="ARBA" id="ARBA00022741"/>
    </source>
</evidence>
<protein>
    <submittedName>
        <fullName evidence="4">ABC transporter ATP-binding protein</fullName>
    </submittedName>
</protein>
<dbReference type="PROSITE" id="PS50893">
    <property type="entry name" value="ABC_TRANSPORTER_2"/>
    <property type="match status" value="1"/>
</dbReference>
<dbReference type="RefSeq" id="WP_168917358.1">
    <property type="nucleotide sequence ID" value="NZ_CP050804.1"/>
</dbReference>
<name>A0A6H2EKX8_9ACTO</name>
<evidence type="ECO:0000256" key="2">
    <source>
        <dbReference type="ARBA" id="ARBA00022840"/>
    </source>
</evidence>
<dbReference type="SUPFAM" id="SSF52540">
    <property type="entry name" value="P-loop containing nucleoside triphosphate hydrolases"/>
    <property type="match status" value="1"/>
</dbReference>
<feature type="domain" description="ABC transporter" evidence="3">
    <location>
        <begin position="9"/>
        <end position="239"/>
    </location>
</feature>
<keyword evidence="2 4" id="KW-0067">ATP-binding</keyword>
<sequence>MIPNPPLHVITEKTSYSYFRHRALDSVSATFEAGTITGLLGRNGCGKSTLSMVLAGQLKYSGHVQMNWAGQTSSQPIWENRELMQHVALVSDETSVFTEQKMHETIALWQATRPNFDRELCLELLDQWSINLKRKPKKLSRGQKSAFFASLGLASRCALTIFDEVHIGMDAVVRQEFYDALLADYVKHPRTIIISSHLVNEIENMIENVVILDRGAVKETGNADHLRAKYSNENTLASLTDVLIAATRRNS</sequence>
<organism evidence="4 5">
    <name type="scientific">Arcanobacterium buesumense</name>
    <dbReference type="NCBI Taxonomy" id="2722751"/>
    <lineage>
        <taxon>Bacteria</taxon>
        <taxon>Bacillati</taxon>
        <taxon>Actinomycetota</taxon>
        <taxon>Actinomycetes</taxon>
        <taxon>Actinomycetales</taxon>
        <taxon>Actinomycetaceae</taxon>
        <taxon>Arcanobacterium</taxon>
    </lineage>
</organism>
<dbReference type="PANTHER" id="PTHR43158">
    <property type="entry name" value="SKFA PEPTIDE EXPORT ATP-BINDING PROTEIN SKFE"/>
    <property type="match status" value="1"/>
</dbReference>
<dbReference type="GO" id="GO:0016887">
    <property type="term" value="F:ATP hydrolysis activity"/>
    <property type="evidence" value="ECO:0007669"/>
    <property type="project" value="InterPro"/>
</dbReference>
<dbReference type="GO" id="GO:0005524">
    <property type="term" value="F:ATP binding"/>
    <property type="evidence" value="ECO:0007669"/>
    <property type="project" value="UniProtKB-KW"/>
</dbReference>
<dbReference type="Pfam" id="PF00005">
    <property type="entry name" value="ABC_tran"/>
    <property type="match status" value="1"/>
</dbReference>
<dbReference type="AlphaFoldDB" id="A0A6H2EKX8"/>
<dbReference type="Gene3D" id="3.40.50.300">
    <property type="entry name" value="P-loop containing nucleotide triphosphate hydrolases"/>
    <property type="match status" value="1"/>
</dbReference>
<gene>
    <name evidence="4" type="ORF">HC352_02030</name>
</gene>
<dbReference type="KEGG" id="arca:HC352_02030"/>
<evidence type="ECO:0000313" key="5">
    <source>
        <dbReference type="Proteomes" id="UP000502298"/>
    </source>
</evidence>
<proteinExistence type="predicted"/>
<evidence type="ECO:0000259" key="3">
    <source>
        <dbReference type="PROSITE" id="PS50893"/>
    </source>
</evidence>
<keyword evidence="1" id="KW-0547">Nucleotide-binding</keyword>
<keyword evidence="5" id="KW-1185">Reference proteome</keyword>
<accession>A0A6H2EKX8</accession>
<dbReference type="Proteomes" id="UP000502298">
    <property type="component" value="Chromosome"/>
</dbReference>